<dbReference type="AlphaFoldDB" id="A0A397TD62"/>
<dbReference type="SUPFAM" id="SSF56112">
    <property type="entry name" value="Protein kinase-like (PK-like)"/>
    <property type="match status" value="1"/>
</dbReference>
<proteinExistence type="predicted"/>
<dbReference type="Proteomes" id="UP000265703">
    <property type="component" value="Unassembled WGS sequence"/>
</dbReference>
<name>A0A397TD62_9GLOM</name>
<keyword evidence="2" id="KW-1185">Reference proteome</keyword>
<evidence type="ECO:0000313" key="2">
    <source>
        <dbReference type="Proteomes" id="UP000265703"/>
    </source>
</evidence>
<reference evidence="1 2" key="1">
    <citation type="submission" date="2018-06" db="EMBL/GenBank/DDBJ databases">
        <title>Comparative genomics reveals the genomic features of Rhizophagus irregularis, R. cerebriforme, R. diaphanum and Gigaspora rosea, and their symbiotic lifestyle signature.</title>
        <authorList>
            <person name="Morin E."/>
            <person name="San Clemente H."/>
            <person name="Chen E.C.H."/>
            <person name="De La Providencia I."/>
            <person name="Hainaut M."/>
            <person name="Kuo A."/>
            <person name="Kohler A."/>
            <person name="Murat C."/>
            <person name="Tang N."/>
            <person name="Roy S."/>
            <person name="Loubradou J."/>
            <person name="Henrissat B."/>
            <person name="Grigoriev I.V."/>
            <person name="Corradi N."/>
            <person name="Roux C."/>
            <person name="Martin F.M."/>
        </authorList>
    </citation>
    <scope>NUCLEOTIDE SEQUENCE [LARGE SCALE GENOMIC DNA]</scope>
    <source>
        <strain evidence="1 2">DAOM 227022</strain>
    </source>
</reference>
<dbReference type="OrthoDB" id="2429061at2759"/>
<evidence type="ECO:0000313" key="1">
    <source>
        <dbReference type="EMBL" id="RIA95862.1"/>
    </source>
</evidence>
<organism evidence="1 2">
    <name type="scientific">Glomus cerebriforme</name>
    <dbReference type="NCBI Taxonomy" id="658196"/>
    <lineage>
        <taxon>Eukaryota</taxon>
        <taxon>Fungi</taxon>
        <taxon>Fungi incertae sedis</taxon>
        <taxon>Mucoromycota</taxon>
        <taxon>Glomeromycotina</taxon>
        <taxon>Glomeromycetes</taxon>
        <taxon>Glomerales</taxon>
        <taxon>Glomeraceae</taxon>
        <taxon>Glomus</taxon>
    </lineage>
</organism>
<evidence type="ECO:0008006" key="3">
    <source>
        <dbReference type="Google" id="ProtNLM"/>
    </source>
</evidence>
<protein>
    <recommendedName>
        <fullName evidence="3">Protein kinase domain-containing protein</fullName>
    </recommendedName>
</protein>
<dbReference type="EMBL" id="QKYT01000054">
    <property type="protein sequence ID" value="RIA95862.1"/>
    <property type="molecule type" value="Genomic_DNA"/>
</dbReference>
<dbReference type="Gene3D" id="1.10.510.10">
    <property type="entry name" value="Transferase(Phosphotransferase) domain 1"/>
    <property type="match status" value="1"/>
</dbReference>
<accession>A0A397TD62</accession>
<dbReference type="InterPro" id="IPR011009">
    <property type="entry name" value="Kinase-like_dom_sf"/>
</dbReference>
<comment type="caution">
    <text evidence="1">The sequence shown here is derived from an EMBL/GenBank/DDBJ whole genome shotgun (WGS) entry which is preliminary data.</text>
</comment>
<sequence>MQLCNLRQTLNSSYGLRKPTNEKQKVIYSIGIIIYEVFNGLPPFHDMPHEEFIAVKICQELRPSFNIKVPKLQKEFSERKRVSEREKIGWNLSVEKFDTFFEHHDTHGYKFDIDQRGNVFIVEMEKAERAFVVARLQKYFDVPNGGVADNLLIDVAGASVPPRPSRHSEIPPVDKSGRPHARMMCEIAVSQSYNYWDAKCSRWMRQQYVRCVFGVKVYDKEATRNTNGQFDRCMIVRLWTR</sequence>
<gene>
    <name evidence="1" type="ORF">C1645_872488</name>
</gene>